<evidence type="ECO:0000313" key="11">
    <source>
        <dbReference type="Proteomes" id="UP000646478"/>
    </source>
</evidence>
<dbReference type="PANTHER" id="PTHR30026">
    <property type="entry name" value="OUTER MEMBRANE PROTEIN TOLC"/>
    <property type="match status" value="1"/>
</dbReference>
<accession>A0A916S452</accession>
<sequence>MFKVRKGWLAAVLLSGTVLTSNAALAETLTGALAKAYQFNSSLNSTRAGLRATDEDVAIAKSGYRPTIQGTGQFARSRNGQTNANATVGSVGIELNQTLFDGFQTKNNVAAAETNVFAQRENLRNTELNTLFDAVEAYMNLYQARQIAVLRERNLAALNEQVRAARARLDVGENTRTDVAQAEASRATAIADLNQARADVKTAEATYRQIVGADPGTLKAAPVAPKLPRSVSQAFQIAAASHPAILATKYAVDSAGYNVKAKEGALLPTLGLNAEASKSETFAGEESFGDGNSASIGVQVTIPIYSGGRTSAQVRQSKEVLGQRRIEVDVTRDQVRQAVASAWSQYEGARASVAAQREAVDAAKLALQGVVEERNVGQRTTLDVLNAQNEVVTAQIALAQSERDMVVASYAILQAVGRLTVGQMGLKVAEHRPEEHYEAVKDKWIGLRTPDGR</sequence>
<evidence type="ECO:0000256" key="7">
    <source>
        <dbReference type="ARBA" id="ARBA00023237"/>
    </source>
</evidence>
<keyword evidence="11" id="KW-1185">Reference proteome</keyword>
<dbReference type="InterPro" id="IPR003423">
    <property type="entry name" value="OMP_efflux"/>
</dbReference>
<reference evidence="10" key="1">
    <citation type="journal article" date="2014" name="Int. J. Syst. Evol. Microbiol.">
        <title>Complete genome sequence of Corynebacterium casei LMG S-19264T (=DSM 44701T), isolated from a smear-ripened cheese.</title>
        <authorList>
            <consortium name="US DOE Joint Genome Institute (JGI-PGF)"/>
            <person name="Walter F."/>
            <person name="Albersmeier A."/>
            <person name="Kalinowski J."/>
            <person name="Ruckert C."/>
        </authorList>
    </citation>
    <scope>NUCLEOTIDE SEQUENCE</scope>
    <source>
        <strain evidence="10">CGMCC 1.15082</strain>
    </source>
</reference>
<comment type="caution">
    <text evidence="10">The sequence shown here is derived from an EMBL/GenBank/DDBJ whole genome shotgun (WGS) entry which is preliminary data.</text>
</comment>
<name>A0A916S452_9HYPH</name>
<organism evidence="10 11">
    <name type="scientific">Brucella endophytica</name>
    <dbReference type="NCBI Taxonomy" id="1963359"/>
    <lineage>
        <taxon>Bacteria</taxon>
        <taxon>Pseudomonadati</taxon>
        <taxon>Pseudomonadota</taxon>
        <taxon>Alphaproteobacteria</taxon>
        <taxon>Hyphomicrobiales</taxon>
        <taxon>Brucellaceae</taxon>
        <taxon>Brucella/Ochrobactrum group</taxon>
        <taxon>Brucella</taxon>
    </lineage>
</organism>
<dbReference type="GO" id="GO:0015562">
    <property type="term" value="F:efflux transmembrane transporter activity"/>
    <property type="evidence" value="ECO:0007669"/>
    <property type="project" value="InterPro"/>
</dbReference>
<evidence type="ECO:0000256" key="9">
    <source>
        <dbReference type="SAM" id="SignalP"/>
    </source>
</evidence>
<keyword evidence="4" id="KW-1134">Transmembrane beta strand</keyword>
<evidence type="ECO:0000313" key="10">
    <source>
        <dbReference type="EMBL" id="GGA81938.1"/>
    </source>
</evidence>
<evidence type="ECO:0000256" key="2">
    <source>
        <dbReference type="ARBA" id="ARBA00007613"/>
    </source>
</evidence>
<evidence type="ECO:0000256" key="5">
    <source>
        <dbReference type="ARBA" id="ARBA00022692"/>
    </source>
</evidence>
<dbReference type="Pfam" id="PF02321">
    <property type="entry name" value="OEP"/>
    <property type="match status" value="2"/>
</dbReference>
<evidence type="ECO:0000256" key="4">
    <source>
        <dbReference type="ARBA" id="ARBA00022452"/>
    </source>
</evidence>
<reference evidence="10" key="2">
    <citation type="submission" date="2020-09" db="EMBL/GenBank/DDBJ databases">
        <authorList>
            <person name="Sun Q."/>
            <person name="Zhou Y."/>
        </authorList>
    </citation>
    <scope>NUCLEOTIDE SEQUENCE</scope>
    <source>
        <strain evidence="10">CGMCC 1.15082</strain>
    </source>
</reference>
<proteinExistence type="inferred from homology"/>
<dbReference type="SUPFAM" id="SSF56954">
    <property type="entry name" value="Outer membrane efflux proteins (OEP)"/>
    <property type="match status" value="1"/>
</dbReference>
<evidence type="ECO:0000256" key="8">
    <source>
        <dbReference type="SAM" id="Coils"/>
    </source>
</evidence>
<comment type="similarity">
    <text evidence="2">Belongs to the outer membrane factor (OMF) (TC 1.B.17) family.</text>
</comment>
<evidence type="ECO:0000256" key="3">
    <source>
        <dbReference type="ARBA" id="ARBA00022448"/>
    </source>
</evidence>
<feature type="chain" id="PRO_5037703185" evidence="9">
    <location>
        <begin position="27"/>
        <end position="453"/>
    </location>
</feature>
<evidence type="ECO:0000256" key="1">
    <source>
        <dbReference type="ARBA" id="ARBA00004442"/>
    </source>
</evidence>
<dbReference type="InterPro" id="IPR051906">
    <property type="entry name" value="TolC-like"/>
</dbReference>
<keyword evidence="6" id="KW-0472">Membrane</keyword>
<gene>
    <name evidence="10" type="ORF">GCM10011491_06650</name>
</gene>
<evidence type="ECO:0000256" key="6">
    <source>
        <dbReference type="ARBA" id="ARBA00023136"/>
    </source>
</evidence>
<comment type="subcellular location">
    <subcellularLocation>
        <location evidence="1">Cell outer membrane</location>
    </subcellularLocation>
</comment>
<feature type="coiled-coil region" evidence="8">
    <location>
        <begin position="155"/>
        <end position="199"/>
    </location>
</feature>
<keyword evidence="7" id="KW-0998">Cell outer membrane</keyword>
<feature type="signal peptide" evidence="9">
    <location>
        <begin position="1"/>
        <end position="26"/>
    </location>
</feature>
<dbReference type="Gene3D" id="1.20.1600.10">
    <property type="entry name" value="Outer membrane efflux proteins (OEP)"/>
    <property type="match status" value="1"/>
</dbReference>
<dbReference type="PANTHER" id="PTHR30026:SF22">
    <property type="entry name" value="OUTER MEMBRANE EFFLUX PROTEIN"/>
    <property type="match status" value="1"/>
</dbReference>
<dbReference type="GO" id="GO:1990281">
    <property type="term" value="C:efflux pump complex"/>
    <property type="evidence" value="ECO:0007669"/>
    <property type="project" value="TreeGrafter"/>
</dbReference>
<keyword evidence="8" id="KW-0175">Coiled coil</keyword>
<dbReference type="NCBIfam" id="TIGR01844">
    <property type="entry name" value="type_I_sec_TolC"/>
    <property type="match status" value="1"/>
</dbReference>
<dbReference type="InterPro" id="IPR010130">
    <property type="entry name" value="T1SS_OMP_TolC"/>
</dbReference>
<dbReference type="GO" id="GO:0009279">
    <property type="term" value="C:cell outer membrane"/>
    <property type="evidence" value="ECO:0007669"/>
    <property type="project" value="UniProtKB-SubCell"/>
</dbReference>
<keyword evidence="9" id="KW-0732">Signal</keyword>
<protein>
    <submittedName>
        <fullName evidence="10">Transporter</fullName>
    </submittedName>
</protein>
<keyword evidence="3" id="KW-0813">Transport</keyword>
<dbReference type="AlphaFoldDB" id="A0A916S452"/>
<dbReference type="Proteomes" id="UP000646478">
    <property type="component" value="Unassembled WGS sequence"/>
</dbReference>
<dbReference type="GO" id="GO:0015288">
    <property type="term" value="F:porin activity"/>
    <property type="evidence" value="ECO:0007669"/>
    <property type="project" value="TreeGrafter"/>
</dbReference>
<keyword evidence="5" id="KW-0812">Transmembrane</keyword>
<dbReference type="EMBL" id="BMHH01000002">
    <property type="protein sequence ID" value="GGA81938.1"/>
    <property type="molecule type" value="Genomic_DNA"/>
</dbReference>